<dbReference type="GO" id="GO:0016787">
    <property type="term" value="F:hydrolase activity"/>
    <property type="evidence" value="ECO:0007669"/>
    <property type="project" value="UniProtKB-KW"/>
</dbReference>
<organism evidence="1 2">
    <name type="scientific">Treponema ruminis</name>
    <dbReference type="NCBI Taxonomy" id="744515"/>
    <lineage>
        <taxon>Bacteria</taxon>
        <taxon>Pseudomonadati</taxon>
        <taxon>Spirochaetota</taxon>
        <taxon>Spirochaetia</taxon>
        <taxon>Spirochaetales</taxon>
        <taxon>Treponemataceae</taxon>
        <taxon>Treponema</taxon>
    </lineage>
</organism>
<dbReference type="AlphaFoldDB" id="A0A7W8G6R2"/>
<protein>
    <submittedName>
        <fullName evidence="1">Adenosine deaminase</fullName>
        <ecNumber evidence="1">3.5.4.4</ecNumber>
    </submittedName>
</protein>
<accession>A0A7W8G6R2</accession>
<dbReference type="EMBL" id="JACHFQ010000001">
    <property type="protein sequence ID" value="MBB5224759.1"/>
    <property type="molecule type" value="Genomic_DNA"/>
</dbReference>
<dbReference type="Gene3D" id="3.20.20.140">
    <property type="entry name" value="Metal-dependent hydrolases"/>
    <property type="match status" value="1"/>
</dbReference>
<name>A0A7W8G6R2_9SPIR</name>
<dbReference type="Proteomes" id="UP000518887">
    <property type="component" value="Unassembled WGS sequence"/>
</dbReference>
<dbReference type="RefSeq" id="WP_184656371.1">
    <property type="nucleotide sequence ID" value="NZ_JACHFQ010000001.1"/>
</dbReference>
<dbReference type="EC" id="3.5.4.4" evidence="1"/>
<sequence length="317" mass="35828">MAGISDFIKIAKIDSCKHLSSGMRYDSFVHWAGFIIPNFQEKLLKDPGSVDDLAFRKEVFSYINLRVGTPHDLFLLFCHAISESVSENVKVLNGTVNVDLLSNLNNPSDFIDAIKKSCEKYQDKVTVRPYLGLDSNSEKHINLATMLLESGIFAGIELYGTAFAEKPEKFLTIFKTARKLNIESRIGSLGFRNFTDRESILEIVQNLQPSVILNPNIVIKKDNLLIFKDGKILPEVINFLKTNNIRTEFSPAPFLSKQNSEEKTRVIREFAEKGLDFKLCSEDMLFLNKSLSEFAADLCNTGVFTQEELVEIISNRP</sequence>
<gene>
    <name evidence="1" type="ORF">HNP76_000099</name>
</gene>
<keyword evidence="2" id="KW-1185">Reference proteome</keyword>
<comment type="caution">
    <text evidence="1">The sequence shown here is derived from an EMBL/GenBank/DDBJ whole genome shotgun (WGS) entry which is preliminary data.</text>
</comment>
<evidence type="ECO:0000313" key="1">
    <source>
        <dbReference type="EMBL" id="MBB5224759.1"/>
    </source>
</evidence>
<evidence type="ECO:0000313" key="2">
    <source>
        <dbReference type="Proteomes" id="UP000518887"/>
    </source>
</evidence>
<dbReference type="SUPFAM" id="SSF51556">
    <property type="entry name" value="Metallo-dependent hydrolases"/>
    <property type="match status" value="1"/>
</dbReference>
<reference evidence="1 2" key="1">
    <citation type="submission" date="2020-08" db="EMBL/GenBank/DDBJ databases">
        <title>Genomic Encyclopedia of Type Strains, Phase IV (KMG-IV): sequencing the most valuable type-strain genomes for metagenomic binning, comparative biology and taxonomic classification.</title>
        <authorList>
            <person name="Goeker M."/>
        </authorList>
    </citation>
    <scope>NUCLEOTIDE SEQUENCE [LARGE SCALE GENOMIC DNA]</scope>
    <source>
        <strain evidence="1 2">DSM 103462</strain>
    </source>
</reference>
<keyword evidence="1" id="KW-0378">Hydrolase</keyword>
<dbReference type="InterPro" id="IPR032466">
    <property type="entry name" value="Metal_Hydrolase"/>
</dbReference>
<proteinExistence type="predicted"/>